<dbReference type="EMBL" id="JANBPG010000854">
    <property type="protein sequence ID" value="KAJ1893308.1"/>
    <property type="molecule type" value="Genomic_DNA"/>
</dbReference>
<reference evidence="1" key="1">
    <citation type="submission" date="2022-07" db="EMBL/GenBank/DDBJ databases">
        <title>Phylogenomic reconstructions and comparative analyses of Kickxellomycotina fungi.</title>
        <authorList>
            <person name="Reynolds N.K."/>
            <person name="Stajich J.E."/>
            <person name="Barry K."/>
            <person name="Grigoriev I.V."/>
            <person name="Crous P."/>
            <person name="Smith M.E."/>
        </authorList>
    </citation>
    <scope>NUCLEOTIDE SEQUENCE</scope>
    <source>
        <strain evidence="1">Benny 63K</strain>
    </source>
</reference>
<keyword evidence="2" id="KW-1185">Reference proteome</keyword>
<organism evidence="1 2">
    <name type="scientific">Kickxella alabastrina</name>
    <dbReference type="NCBI Taxonomy" id="61397"/>
    <lineage>
        <taxon>Eukaryota</taxon>
        <taxon>Fungi</taxon>
        <taxon>Fungi incertae sedis</taxon>
        <taxon>Zoopagomycota</taxon>
        <taxon>Kickxellomycotina</taxon>
        <taxon>Kickxellomycetes</taxon>
        <taxon>Kickxellales</taxon>
        <taxon>Kickxellaceae</taxon>
        <taxon>Kickxella</taxon>
    </lineage>
</organism>
<sequence length="219" mass="24650">MKDKRGQDNIHDSSLSKPPAKKRKSKFWQGSLDVSNCNGDEQNNRRVNNMCVRCRLFNIKCNLHFPQCRACKRASVECFNFQSTTNDWLFGLLPKNPTLGNFAWQSNAHSVDTPDDVSSMTENLLRNQSGIDRLSALMTGPLKKAVLQYPDEERDADAQDTPLPQLPLPSSELLRCICRSVAENEASRPPQHPSLNEQLSGSSLLAMGVLLQEYSRFLL</sequence>
<gene>
    <name evidence="1" type="ORF">LPJ66_005839</name>
</gene>
<accession>A0ACC1IH67</accession>
<evidence type="ECO:0000313" key="2">
    <source>
        <dbReference type="Proteomes" id="UP001150581"/>
    </source>
</evidence>
<evidence type="ECO:0000313" key="1">
    <source>
        <dbReference type="EMBL" id="KAJ1893308.1"/>
    </source>
</evidence>
<name>A0ACC1IH67_9FUNG</name>
<proteinExistence type="predicted"/>
<dbReference type="Proteomes" id="UP001150581">
    <property type="component" value="Unassembled WGS sequence"/>
</dbReference>
<comment type="caution">
    <text evidence="1">The sequence shown here is derived from an EMBL/GenBank/DDBJ whole genome shotgun (WGS) entry which is preliminary data.</text>
</comment>
<protein>
    <submittedName>
        <fullName evidence="1">Uncharacterized protein</fullName>
    </submittedName>
</protein>